<keyword evidence="1" id="KW-0175">Coiled coil</keyword>
<evidence type="ECO:0000256" key="1">
    <source>
        <dbReference type="SAM" id="Coils"/>
    </source>
</evidence>
<proteinExistence type="predicted"/>
<reference evidence="3" key="1">
    <citation type="submission" date="2016-10" db="EMBL/GenBank/DDBJ databases">
        <authorList>
            <person name="Varghese N."/>
            <person name="Submissions S."/>
        </authorList>
    </citation>
    <scope>NUCLEOTIDE SEQUENCE [LARGE SCALE GENOMIC DNA]</scope>
    <source>
        <strain evidence="3">M1</strain>
    </source>
</reference>
<gene>
    <name evidence="2" type="ORF">SAMN05192569_105515</name>
</gene>
<accession>A0A1I0TSV4</accession>
<feature type="coiled-coil region" evidence="1">
    <location>
        <begin position="51"/>
        <end position="115"/>
    </location>
</feature>
<evidence type="ECO:0000313" key="3">
    <source>
        <dbReference type="Proteomes" id="UP000198650"/>
    </source>
</evidence>
<dbReference type="Proteomes" id="UP000198650">
    <property type="component" value="Unassembled WGS sequence"/>
</dbReference>
<protein>
    <submittedName>
        <fullName evidence="2">Uncharacterized protein</fullName>
    </submittedName>
</protein>
<keyword evidence="3" id="KW-1185">Reference proteome</keyword>
<sequence>MNDKEMLQKIKNVRTAVKEIYGNVNTITYHIYMVDWLIEQAEKAEWLRQNLLQSQKEIEWLLQRIDRCKEQLKEAQEQVEYFEMKYENTGAVFNRQYMREKIERYEKVLKEMIEAKDLADWLSQNEWATEADYFITKAREALEEKE</sequence>
<evidence type="ECO:0000313" key="2">
    <source>
        <dbReference type="EMBL" id="SFA54777.1"/>
    </source>
</evidence>
<organism evidence="2 3">
    <name type="scientific">Parageobacillus thermantarcticus</name>
    <dbReference type="NCBI Taxonomy" id="186116"/>
    <lineage>
        <taxon>Bacteria</taxon>
        <taxon>Bacillati</taxon>
        <taxon>Bacillota</taxon>
        <taxon>Bacilli</taxon>
        <taxon>Bacillales</taxon>
        <taxon>Anoxybacillaceae</taxon>
        <taxon>Parageobacillus</taxon>
    </lineage>
</organism>
<dbReference type="RefSeq" id="WP_090951796.1">
    <property type="nucleotide sequence ID" value="NZ_FOJS01000055.1"/>
</dbReference>
<dbReference type="AlphaFoldDB" id="A0A1I0TSV4"/>
<dbReference type="EMBL" id="FOJS01000055">
    <property type="protein sequence ID" value="SFA54777.1"/>
    <property type="molecule type" value="Genomic_DNA"/>
</dbReference>
<dbReference type="OrthoDB" id="9992495at2"/>
<dbReference type="STRING" id="186116.SAMN05192569_105515"/>
<name>A0A1I0TSV4_9BACL</name>